<dbReference type="Proteomes" id="UP000217790">
    <property type="component" value="Unassembled WGS sequence"/>
</dbReference>
<sequence length="116" mass="13198">MALLQDAISMLKTKAQNADAIAQENLKLAKKRDAQQEEDHKERCEMARRQELRKEKELRAKEWARAMEMLNHANLCVQKAGKNLIEKLSAAEEQEKATLMSLDFCGNGNTQNSVRA</sequence>
<dbReference type="AlphaFoldDB" id="A0A2H3CFR6"/>
<evidence type="ECO:0000313" key="2">
    <source>
        <dbReference type="Proteomes" id="UP000217790"/>
    </source>
</evidence>
<protein>
    <submittedName>
        <fullName evidence="1">Uncharacterized protein</fullName>
    </submittedName>
</protein>
<organism evidence="1 2">
    <name type="scientific">Armillaria gallica</name>
    <name type="common">Bulbous honey fungus</name>
    <name type="synonym">Armillaria bulbosa</name>
    <dbReference type="NCBI Taxonomy" id="47427"/>
    <lineage>
        <taxon>Eukaryota</taxon>
        <taxon>Fungi</taxon>
        <taxon>Dikarya</taxon>
        <taxon>Basidiomycota</taxon>
        <taxon>Agaricomycotina</taxon>
        <taxon>Agaricomycetes</taxon>
        <taxon>Agaricomycetidae</taxon>
        <taxon>Agaricales</taxon>
        <taxon>Marasmiineae</taxon>
        <taxon>Physalacriaceae</taxon>
        <taxon>Armillaria</taxon>
    </lineage>
</organism>
<keyword evidence="2" id="KW-1185">Reference proteome</keyword>
<evidence type="ECO:0000313" key="1">
    <source>
        <dbReference type="EMBL" id="PBK80700.1"/>
    </source>
</evidence>
<dbReference type="EMBL" id="KZ293741">
    <property type="protein sequence ID" value="PBK80700.1"/>
    <property type="molecule type" value="Genomic_DNA"/>
</dbReference>
<reference evidence="2" key="1">
    <citation type="journal article" date="2017" name="Nat. Ecol. Evol.">
        <title>Genome expansion and lineage-specific genetic innovations in the forest pathogenic fungi Armillaria.</title>
        <authorList>
            <person name="Sipos G."/>
            <person name="Prasanna A.N."/>
            <person name="Walter M.C."/>
            <person name="O'Connor E."/>
            <person name="Balint B."/>
            <person name="Krizsan K."/>
            <person name="Kiss B."/>
            <person name="Hess J."/>
            <person name="Varga T."/>
            <person name="Slot J."/>
            <person name="Riley R."/>
            <person name="Boka B."/>
            <person name="Rigling D."/>
            <person name="Barry K."/>
            <person name="Lee J."/>
            <person name="Mihaltcheva S."/>
            <person name="LaButti K."/>
            <person name="Lipzen A."/>
            <person name="Waldron R."/>
            <person name="Moloney N.M."/>
            <person name="Sperisen C."/>
            <person name="Kredics L."/>
            <person name="Vagvoelgyi C."/>
            <person name="Patrignani A."/>
            <person name="Fitzpatrick D."/>
            <person name="Nagy I."/>
            <person name="Doyle S."/>
            <person name="Anderson J.B."/>
            <person name="Grigoriev I.V."/>
            <person name="Gueldener U."/>
            <person name="Muensterkoetter M."/>
            <person name="Nagy L.G."/>
        </authorList>
    </citation>
    <scope>NUCLEOTIDE SEQUENCE [LARGE SCALE GENOMIC DNA]</scope>
    <source>
        <strain evidence="2">Ar21-2</strain>
    </source>
</reference>
<dbReference type="InParanoid" id="A0A2H3CFR6"/>
<gene>
    <name evidence="1" type="ORF">ARMGADRAFT_1091979</name>
</gene>
<proteinExistence type="predicted"/>
<name>A0A2H3CFR6_ARMGA</name>
<accession>A0A2H3CFR6</accession>